<accession>A0ABQ5D6T6</accession>
<dbReference type="EMBL" id="BQNB010014933">
    <property type="protein sequence ID" value="GJT34097.1"/>
    <property type="molecule type" value="Genomic_DNA"/>
</dbReference>
<comment type="caution">
    <text evidence="2">The sequence shown here is derived from an EMBL/GenBank/DDBJ whole genome shotgun (WGS) entry which is preliminary data.</text>
</comment>
<evidence type="ECO:0000313" key="3">
    <source>
        <dbReference type="Proteomes" id="UP001151760"/>
    </source>
</evidence>
<feature type="compositionally biased region" description="Polar residues" evidence="1">
    <location>
        <begin position="89"/>
        <end position="100"/>
    </location>
</feature>
<protein>
    <submittedName>
        <fullName evidence="2">Uncharacterized protein</fullName>
    </submittedName>
</protein>
<evidence type="ECO:0000313" key="2">
    <source>
        <dbReference type="EMBL" id="GJT34097.1"/>
    </source>
</evidence>
<gene>
    <name evidence="2" type="ORF">Tco_0924516</name>
</gene>
<reference evidence="2" key="1">
    <citation type="journal article" date="2022" name="Int. J. Mol. Sci.">
        <title>Draft Genome of Tanacetum Coccineum: Genomic Comparison of Closely Related Tanacetum-Family Plants.</title>
        <authorList>
            <person name="Yamashiro T."/>
            <person name="Shiraishi A."/>
            <person name="Nakayama K."/>
            <person name="Satake H."/>
        </authorList>
    </citation>
    <scope>NUCLEOTIDE SEQUENCE</scope>
</reference>
<name>A0ABQ5D6T6_9ASTR</name>
<feature type="region of interest" description="Disordered" evidence="1">
    <location>
        <begin position="80"/>
        <end position="100"/>
    </location>
</feature>
<reference evidence="2" key="2">
    <citation type="submission" date="2022-01" db="EMBL/GenBank/DDBJ databases">
        <authorList>
            <person name="Yamashiro T."/>
            <person name="Shiraishi A."/>
            <person name="Satake H."/>
            <person name="Nakayama K."/>
        </authorList>
    </citation>
    <scope>NUCLEOTIDE SEQUENCE</scope>
</reference>
<sequence>MWCCYDDDDDELMMMMVMTAKTAGGGGWKMARGGEWGSGLGRSEEEEHIWCLSEKSAGKIFRRPAAFDWWLTVAGKSTGYSQKDEKASKNGQNQARNGKA</sequence>
<proteinExistence type="predicted"/>
<dbReference type="Proteomes" id="UP001151760">
    <property type="component" value="Unassembled WGS sequence"/>
</dbReference>
<keyword evidence="3" id="KW-1185">Reference proteome</keyword>
<organism evidence="2 3">
    <name type="scientific">Tanacetum coccineum</name>
    <dbReference type="NCBI Taxonomy" id="301880"/>
    <lineage>
        <taxon>Eukaryota</taxon>
        <taxon>Viridiplantae</taxon>
        <taxon>Streptophyta</taxon>
        <taxon>Embryophyta</taxon>
        <taxon>Tracheophyta</taxon>
        <taxon>Spermatophyta</taxon>
        <taxon>Magnoliopsida</taxon>
        <taxon>eudicotyledons</taxon>
        <taxon>Gunneridae</taxon>
        <taxon>Pentapetalae</taxon>
        <taxon>asterids</taxon>
        <taxon>campanulids</taxon>
        <taxon>Asterales</taxon>
        <taxon>Asteraceae</taxon>
        <taxon>Asteroideae</taxon>
        <taxon>Anthemideae</taxon>
        <taxon>Anthemidinae</taxon>
        <taxon>Tanacetum</taxon>
    </lineage>
</organism>
<evidence type="ECO:0000256" key="1">
    <source>
        <dbReference type="SAM" id="MobiDB-lite"/>
    </source>
</evidence>